<keyword evidence="2" id="KW-1185">Reference proteome</keyword>
<accession>A0A0E0D347</accession>
<name>A0A0E0D347_9ORYZ</name>
<reference evidence="1" key="1">
    <citation type="submission" date="2015-04" db="UniProtKB">
        <authorList>
            <consortium name="EnsemblPlants"/>
        </authorList>
    </citation>
    <scope>IDENTIFICATION</scope>
</reference>
<sequence length="173" mass="19359">MLLLPAPHRQVGRSHNRVSLQDTTPRQIVTMDALHAAMLYNKACGSAGPSLRLPRQGKAVRGFWSSLLLREGPQRQALQNSGKQQNQGITIFPVQAIQVGYVVTANLSLFNWLTDVNGGKVWCNFIFMQRVWLLGCGSKNCLRSPALFDNSMLKWRLLYIGVSLLFGVLHQLE</sequence>
<dbReference type="Gramene" id="OMERI03G21890.2">
    <property type="protein sequence ID" value="OMERI03G21890.2"/>
    <property type="gene ID" value="OMERI03G21890"/>
</dbReference>
<organism evidence="1">
    <name type="scientific">Oryza meridionalis</name>
    <dbReference type="NCBI Taxonomy" id="40149"/>
    <lineage>
        <taxon>Eukaryota</taxon>
        <taxon>Viridiplantae</taxon>
        <taxon>Streptophyta</taxon>
        <taxon>Embryophyta</taxon>
        <taxon>Tracheophyta</taxon>
        <taxon>Spermatophyta</taxon>
        <taxon>Magnoliopsida</taxon>
        <taxon>Liliopsida</taxon>
        <taxon>Poales</taxon>
        <taxon>Poaceae</taxon>
        <taxon>BOP clade</taxon>
        <taxon>Oryzoideae</taxon>
        <taxon>Oryzeae</taxon>
        <taxon>Oryzinae</taxon>
        <taxon>Oryza</taxon>
    </lineage>
</organism>
<dbReference type="EnsemblPlants" id="OMERI03G21890.2">
    <property type="protein sequence ID" value="OMERI03G21890.2"/>
    <property type="gene ID" value="OMERI03G21890"/>
</dbReference>
<evidence type="ECO:0000313" key="1">
    <source>
        <dbReference type="EnsemblPlants" id="OMERI03G21890.2"/>
    </source>
</evidence>
<evidence type="ECO:0000313" key="2">
    <source>
        <dbReference type="Proteomes" id="UP000008021"/>
    </source>
</evidence>
<dbReference type="Proteomes" id="UP000008021">
    <property type="component" value="Chromosome 3"/>
</dbReference>
<proteinExistence type="predicted"/>
<reference evidence="1" key="2">
    <citation type="submission" date="2018-05" db="EMBL/GenBank/DDBJ databases">
        <title>OmerRS3 (Oryza meridionalis Reference Sequence Version 3).</title>
        <authorList>
            <person name="Zhang J."/>
            <person name="Kudrna D."/>
            <person name="Lee S."/>
            <person name="Talag J."/>
            <person name="Welchert J."/>
            <person name="Wing R.A."/>
        </authorList>
    </citation>
    <scope>NUCLEOTIDE SEQUENCE [LARGE SCALE GENOMIC DNA]</scope>
    <source>
        <strain evidence="1">cv. OR44</strain>
    </source>
</reference>
<protein>
    <submittedName>
        <fullName evidence="1">Uncharacterized protein</fullName>
    </submittedName>
</protein>
<dbReference type="AlphaFoldDB" id="A0A0E0D347"/>